<dbReference type="AlphaFoldDB" id="A0A7J6BLQ9"/>
<proteinExistence type="predicted"/>
<dbReference type="EMBL" id="JAAMOB010000083">
    <property type="protein sequence ID" value="KAF4094582.1"/>
    <property type="molecule type" value="Genomic_DNA"/>
</dbReference>
<name>A0A7J6BLQ9_9TELE</name>
<gene>
    <name evidence="1" type="ORF">G5714_024697</name>
</gene>
<keyword evidence="2" id="KW-1185">Reference proteome</keyword>
<protein>
    <submittedName>
        <fullName evidence="1">Uncharacterized protein</fullName>
    </submittedName>
</protein>
<dbReference type="Proteomes" id="UP000579812">
    <property type="component" value="Unassembled WGS sequence"/>
</dbReference>
<reference evidence="1 2" key="1">
    <citation type="submission" date="2020-04" db="EMBL/GenBank/DDBJ databases">
        <title>Chromosome-level genome assembly of a cyprinid fish Onychostoma macrolepis by integration of Nanopore Sequencing, Bionano and Hi-C technology.</title>
        <authorList>
            <person name="Wang D."/>
        </authorList>
    </citation>
    <scope>NUCLEOTIDE SEQUENCE [LARGE SCALE GENOMIC DNA]</scope>
    <source>
        <strain evidence="1">SWU-2019</strain>
        <tissue evidence="1">Muscle</tissue>
    </source>
</reference>
<comment type="caution">
    <text evidence="1">The sequence shown here is derived from an EMBL/GenBank/DDBJ whole genome shotgun (WGS) entry which is preliminary data.</text>
</comment>
<organism evidence="1 2">
    <name type="scientific">Onychostoma macrolepis</name>
    <dbReference type="NCBI Taxonomy" id="369639"/>
    <lineage>
        <taxon>Eukaryota</taxon>
        <taxon>Metazoa</taxon>
        <taxon>Chordata</taxon>
        <taxon>Craniata</taxon>
        <taxon>Vertebrata</taxon>
        <taxon>Euteleostomi</taxon>
        <taxon>Actinopterygii</taxon>
        <taxon>Neopterygii</taxon>
        <taxon>Teleostei</taxon>
        <taxon>Ostariophysi</taxon>
        <taxon>Cypriniformes</taxon>
        <taxon>Cyprinidae</taxon>
        <taxon>Acrossocheilinae</taxon>
        <taxon>Onychostoma</taxon>
    </lineage>
</organism>
<accession>A0A7J6BLQ9</accession>
<evidence type="ECO:0000313" key="2">
    <source>
        <dbReference type="Proteomes" id="UP000579812"/>
    </source>
</evidence>
<sequence length="311" mass="33319">MTDPNNAGGGRDAELQQLRERVAQLQVENERLSVKSAAPAALRALRHCEKVQTLVNAPKPFKVKVQGKSPICLGAGALTMVPVTCPQLETAELLLEPLGFEDGQLPEGLLVSPTLVFAKKGLLYAPVVNVGCTEVWLSPRRVIGTVQAVVATSAGTKLVAFEPSWEEGCAYVSTQEAITSSSVPEDGEGPVRQVHRSELRAVPEGLQSVAEETTPSMTRADLSANPMIREEEGQEDVVIFHPEETQEALSSLSSLAPVEVEAIPEYMTLTLRRSVRSTAGQHPNPYRLLRAVSAVIEEGMLPEGGDQGIGV</sequence>
<evidence type="ECO:0000313" key="1">
    <source>
        <dbReference type="EMBL" id="KAF4094582.1"/>
    </source>
</evidence>